<name>A0A2T3ZLK8_TRIA4</name>
<evidence type="ECO:0000313" key="2">
    <source>
        <dbReference type="EMBL" id="PTB45690.1"/>
    </source>
</evidence>
<keyword evidence="1" id="KW-1133">Transmembrane helix</keyword>
<dbReference type="Proteomes" id="UP000240493">
    <property type="component" value="Unassembled WGS sequence"/>
</dbReference>
<sequence length="80" mass="9002">MSSKKDYEKEQGANVRSKCEERRCPRSAFCFFGGRVKMLVSGSVMIALYPLCVLVFFSSEAYHGVAHFQFKSAEFGGHII</sequence>
<keyword evidence="1" id="KW-0472">Membrane</keyword>
<feature type="transmembrane region" description="Helical" evidence="1">
    <location>
        <begin position="36"/>
        <end position="57"/>
    </location>
</feature>
<keyword evidence="3" id="KW-1185">Reference proteome</keyword>
<dbReference type="EMBL" id="KZ679257">
    <property type="protein sequence ID" value="PTB45690.1"/>
    <property type="molecule type" value="Genomic_DNA"/>
</dbReference>
<keyword evidence="1" id="KW-0812">Transmembrane</keyword>
<dbReference type="AlphaFoldDB" id="A0A2T3ZLK8"/>
<organism evidence="2 3">
    <name type="scientific">Trichoderma asperellum (strain ATCC 204424 / CBS 433.97 / NBRC 101777)</name>
    <dbReference type="NCBI Taxonomy" id="1042311"/>
    <lineage>
        <taxon>Eukaryota</taxon>
        <taxon>Fungi</taxon>
        <taxon>Dikarya</taxon>
        <taxon>Ascomycota</taxon>
        <taxon>Pezizomycotina</taxon>
        <taxon>Sordariomycetes</taxon>
        <taxon>Hypocreomycetidae</taxon>
        <taxon>Hypocreales</taxon>
        <taxon>Hypocreaceae</taxon>
        <taxon>Trichoderma</taxon>
    </lineage>
</organism>
<evidence type="ECO:0000256" key="1">
    <source>
        <dbReference type="SAM" id="Phobius"/>
    </source>
</evidence>
<protein>
    <submittedName>
        <fullName evidence="2">Uncharacterized protein</fullName>
    </submittedName>
</protein>
<proteinExistence type="predicted"/>
<gene>
    <name evidence="2" type="ORF">M441DRAFT_322948</name>
</gene>
<reference evidence="2 3" key="1">
    <citation type="submission" date="2016-07" db="EMBL/GenBank/DDBJ databases">
        <title>Multiple horizontal gene transfer events from other fungi enriched the ability of initially mycotrophic Trichoderma (Ascomycota) to feed on dead plant biomass.</title>
        <authorList>
            <consortium name="DOE Joint Genome Institute"/>
            <person name="Aerts A."/>
            <person name="Atanasova L."/>
            <person name="Chenthamara K."/>
            <person name="Zhang J."/>
            <person name="Grujic M."/>
            <person name="Henrissat B."/>
            <person name="Kuo A."/>
            <person name="Salamov A."/>
            <person name="Lipzen A."/>
            <person name="Labutti K."/>
            <person name="Barry K."/>
            <person name="Miao Y."/>
            <person name="Rahimi M.J."/>
            <person name="Shen Q."/>
            <person name="Grigoriev I.V."/>
            <person name="Kubicek C.P."/>
            <person name="Druzhinina I.S."/>
        </authorList>
    </citation>
    <scope>NUCLEOTIDE SEQUENCE [LARGE SCALE GENOMIC DNA]</scope>
    <source>
        <strain evidence="2 3">CBS 433.97</strain>
    </source>
</reference>
<evidence type="ECO:0000313" key="3">
    <source>
        <dbReference type="Proteomes" id="UP000240493"/>
    </source>
</evidence>
<accession>A0A2T3ZLK8</accession>